<dbReference type="InterPro" id="IPR008928">
    <property type="entry name" value="6-hairpin_glycosidase_sf"/>
</dbReference>
<dbReference type="Pfam" id="PF14742">
    <property type="entry name" value="GDE_N_bis"/>
    <property type="match status" value="1"/>
</dbReference>
<evidence type="ECO:0000313" key="4">
    <source>
        <dbReference type="Proteomes" id="UP001139344"/>
    </source>
</evidence>
<evidence type="ECO:0000259" key="2">
    <source>
        <dbReference type="Pfam" id="PF22422"/>
    </source>
</evidence>
<dbReference type="AlphaFoldDB" id="A0A9X1UWN1"/>
<gene>
    <name evidence="3" type="ORF">LU635_08450</name>
</gene>
<dbReference type="EMBL" id="JAJSON010000019">
    <property type="protein sequence ID" value="MCG9971663.1"/>
    <property type="molecule type" value="Genomic_DNA"/>
</dbReference>
<dbReference type="RefSeq" id="WP_240098129.1">
    <property type="nucleotide sequence ID" value="NZ_JAJSON010000019.1"/>
</dbReference>
<dbReference type="GO" id="GO:0005975">
    <property type="term" value="P:carbohydrate metabolic process"/>
    <property type="evidence" value="ECO:0007669"/>
    <property type="project" value="InterPro"/>
</dbReference>
<dbReference type="Pfam" id="PF22422">
    <property type="entry name" value="MGH1-like_GH"/>
    <property type="match status" value="1"/>
</dbReference>
<evidence type="ECO:0000313" key="3">
    <source>
        <dbReference type="EMBL" id="MCG9971663.1"/>
    </source>
</evidence>
<reference evidence="3" key="1">
    <citation type="submission" date="2021-12" db="EMBL/GenBank/DDBJ databases">
        <title>Description of Gramella crocea sp. nov., a new bacterium isolated from activated sludge.</title>
        <authorList>
            <person name="Zhang X."/>
        </authorList>
    </citation>
    <scope>NUCLEOTIDE SEQUENCE</scope>
    <source>
        <strain evidence="3">YB25</strain>
    </source>
</reference>
<protein>
    <submittedName>
        <fullName evidence="3">Amylo-alpha-1,6-glucosidase</fullName>
    </submittedName>
</protein>
<dbReference type="SUPFAM" id="SSF48208">
    <property type="entry name" value="Six-hairpin glycosidases"/>
    <property type="match status" value="1"/>
</dbReference>
<evidence type="ECO:0000259" key="1">
    <source>
        <dbReference type="Pfam" id="PF14742"/>
    </source>
</evidence>
<dbReference type="Proteomes" id="UP001139344">
    <property type="component" value="Unassembled WGS sequence"/>
</dbReference>
<dbReference type="InterPro" id="IPR012341">
    <property type="entry name" value="6hp_glycosidase-like_sf"/>
</dbReference>
<proteinExistence type="predicted"/>
<name>A0A9X1UWN1_9FLAO</name>
<comment type="caution">
    <text evidence="3">The sequence shown here is derived from an EMBL/GenBank/DDBJ whole genome shotgun (WGS) entry which is preliminary data.</text>
</comment>
<feature type="domain" description="Putative glycogen debranching enzyme N-terminal" evidence="1">
    <location>
        <begin position="29"/>
        <end position="218"/>
    </location>
</feature>
<dbReference type="Gene3D" id="1.50.10.10">
    <property type="match status" value="1"/>
</dbReference>
<accession>A0A9X1UWN1</accession>
<dbReference type="InterPro" id="IPR054491">
    <property type="entry name" value="MGH1-like_GH"/>
</dbReference>
<organism evidence="3 4">
    <name type="scientific">Christiangramia crocea</name>
    <dbReference type="NCBI Taxonomy" id="2904124"/>
    <lineage>
        <taxon>Bacteria</taxon>
        <taxon>Pseudomonadati</taxon>
        <taxon>Bacteroidota</taxon>
        <taxon>Flavobacteriia</taxon>
        <taxon>Flavobacteriales</taxon>
        <taxon>Flavobacteriaceae</taxon>
        <taxon>Christiangramia</taxon>
    </lineage>
</organism>
<sequence>MSEKIKIKDKHYILANSTYADTRVHVANSGDTFGIFDHWGDVNMIGKETLGIFHAGTRFVSEMEFKINGERPLLLSSSVDDSILNADLTNFDLLKEKDEYLNKGTVHISRSKFIENGKAHEKITLINYDRKEHVIDFSFLIDADFKDIFEVRGEKREKRGKVTKTHNKPNVVSFKYLGLDNIERTTEFIFFSPPDSFSGNEVKYKLHLQPLKIIEIGYCVLFKIQENNITDEALSFEDCHKRVITRQEQSIREMSRITSDNELFNIWFDQARIDIISLTTLTSHGKYPYAGIPWYNTPFGRDGIITAMQLLWVKPDIAKGVLLYLAETQSTVKDDTKDAEPGKIFHETRDGEMAELGEIPFKLYYGTVDATPLFIVLAGHYYRQTADLETIKKIWPNIEAALEWIKNYGDIDGDGFVEYQHHSEKGLFNQGWKDSFDSISHENGDLAKSPIALCEVQGYVYDAKINAALLANSLNKKELAENLKEEARILKQNFNEVFWDEQLQTYVLALDGNKKPCRVKASNVGHCLFSGIVDENHAKAVANMLLGKEMFSNWGVRTLSSKEVRYNPMSYHNGSVWPHDNALIAMGLARYNLIAEALQIFEALYEADLFFELQRLPELFCGFEKQPKKQPVEYPVACSPQAWAVGSLFMLLQASIKIEINAIEKKLIFHNPELPQFLEFVYLDNLPVGDSYTNVHLQRHNVNEGLSDVTVKIINKPEDWEIIIIK</sequence>
<keyword evidence="4" id="KW-1185">Reference proteome</keyword>
<feature type="domain" description="Mannosylglycerate hydrolase MGH1-like glycoside hydrolase" evidence="2">
    <location>
        <begin position="306"/>
        <end position="603"/>
    </location>
</feature>
<dbReference type="InterPro" id="IPR032856">
    <property type="entry name" value="GDE_N_bis"/>
</dbReference>